<gene>
    <name evidence="1" type="ORF">ENO77_00380</name>
</gene>
<evidence type="ECO:0000313" key="1">
    <source>
        <dbReference type="EMBL" id="HEW52635.1"/>
    </source>
</evidence>
<dbReference type="EMBL" id="DSGT01000002">
    <property type="protein sequence ID" value="HEW52635.1"/>
    <property type="molecule type" value="Genomic_DNA"/>
</dbReference>
<reference evidence="1" key="1">
    <citation type="journal article" date="2020" name="mSystems">
        <title>Genome- and Community-Level Interaction Insights into Carbon Utilization and Element Cycling Functions of Hydrothermarchaeota in Hydrothermal Sediment.</title>
        <authorList>
            <person name="Zhou Z."/>
            <person name="Liu Y."/>
            <person name="Xu W."/>
            <person name="Pan J."/>
            <person name="Luo Z.H."/>
            <person name="Li M."/>
        </authorList>
    </citation>
    <scope>NUCLEOTIDE SEQUENCE [LARGE SCALE GENOMIC DNA]</scope>
    <source>
        <strain evidence="1">SpSt-16</strain>
    </source>
</reference>
<protein>
    <recommendedName>
        <fullName evidence="2">Ribbon-helix-helix protein, CopG family</fullName>
    </recommendedName>
</protein>
<dbReference type="AlphaFoldDB" id="A0A7C2Z8Q6"/>
<comment type="caution">
    <text evidence="1">The sequence shown here is derived from an EMBL/GenBank/DDBJ whole genome shotgun (WGS) entry which is preliminary data.</text>
</comment>
<proteinExistence type="predicted"/>
<name>A0A7C2Z8Q6_9CREN</name>
<evidence type="ECO:0008006" key="2">
    <source>
        <dbReference type="Google" id="ProtNLM"/>
    </source>
</evidence>
<organism evidence="1">
    <name type="scientific">Ignisphaera aggregans</name>
    <dbReference type="NCBI Taxonomy" id="334771"/>
    <lineage>
        <taxon>Archaea</taxon>
        <taxon>Thermoproteota</taxon>
        <taxon>Thermoprotei</taxon>
        <taxon>Desulfurococcales</taxon>
        <taxon>Desulfurococcaceae</taxon>
        <taxon>Ignisphaera</taxon>
    </lineage>
</organism>
<sequence length="198" mass="22947">MTRLITINIKVPQNIYEELERRARIVGTNVEVYVRTLIEKNISRSKRGVGGLNVREVDLVLKFRHMIKRACEMTERGPSNVKMSSVCLADIAHIIKNSMDRIESEIVNLCRDVSLKSCPEYQSFLQLSEKIRKTFDPLEKVRLLIRYREDVVIGFLKELFFMERCSLYELATILHGTTGNAMAKLIMALLDIDRWNPT</sequence>
<accession>A0A7C2Z8Q6</accession>